<dbReference type="STRING" id="52770.BSZ40_08660"/>
<organism evidence="1 2">
    <name type="scientific">Buchananella hordeovulneris</name>
    <dbReference type="NCBI Taxonomy" id="52770"/>
    <lineage>
        <taxon>Bacteria</taxon>
        <taxon>Bacillati</taxon>
        <taxon>Actinomycetota</taxon>
        <taxon>Actinomycetes</taxon>
        <taxon>Actinomycetales</taxon>
        <taxon>Actinomycetaceae</taxon>
        <taxon>Buchananella</taxon>
    </lineage>
</organism>
<comment type="caution">
    <text evidence="1">The sequence shown here is derived from an EMBL/GenBank/DDBJ whole genome shotgun (WGS) entry which is preliminary data.</text>
</comment>
<reference evidence="2" key="1">
    <citation type="submission" date="2016-12" db="EMBL/GenBank/DDBJ databases">
        <authorList>
            <person name="Meng X."/>
        </authorList>
    </citation>
    <scope>NUCLEOTIDE SEQUENCE [LARGE SCALE GENOMIC DNA]</scope>
    <source>
        <strain evidence="2">DSM 20732</strain>
    </source>
</reference>
<dbReference type="InterPro" id="IPR010148">
    <property type="entry name" value="CRISPR-assoc_prot_CT1975"/>
</dbReference>
<dbReference type="NCBIfam" id="TIGR01869">
    <property type="entry name" value="casC_Cse4"/>
    <property type="match status" value="1"/>
</dbReference>
<protein>
    <submittedName>
        <fullName evidence="1">Type I-E CRISPR-associated protein Cas7/Cse4/CasC</fullName>
    </submittedName>
</protein>
<gene>
    <name evidence="1" type="ORF">BSZ40_08660</name>
</gene>
<dbReference type="InParanoid" id="A0A1Q5PUI7"/>
<dbReference type="EMBL" id="MQVS01000009">
    <property type="protein sequence ID" value="OKL51149.1"/>
    <property type="molecule type" value="Genomic_DNA"/>
</dbReference>
<evidence type="ECO:0000313" key="2">
    <source>
        <dbReference type="Proteomes" id="UP000185612"/>
    </source>
</evidence>
<dbReference type="Proteomes" id="UP000185612">
    <property type="component" value="Unassembled WGS sequence"/>
</dbReference>
<evidence type="ECO:0000313" key="1">
    <source>
        <dbReference type="EMBL" id="OKL51149.1"/>
    </source>
</evidence>
<keyword evidence="2" id="KW-1185">Reference proteome</keyword>
<name>A0A1Q5PUI7_9ACTO</name>
<accession>A0A1Q5PUI7</accession>
<dbReference type="AlphaFoldDB" id="A0A1Q5PUI7"/>
<dbReference type="RefSeq" id="WP_073825323.1">
    <property type="nucleotide sequence ID" value="NZ_JAUNKL010000004.1"/>
</dbReference>
<proteinExistence type="predicted"/>
<dbReference type="Pfam" id="PF09344">
    <property type="entry name" value="Cas_CT1975"/>
    <property type="match status" value="1"/>
</dbReference>
<sequence>MGTYVDIHVIQSLPPSCVNRDDNGSPKSALYGGVRRLRVSSQAWKRATRLAFAEVASNERLGRRTKRLVELLERRIVELQPELAEQARGLAEAAFDAAGIKLKVPKGKADDAAKESGYLVFVSDQQLTRLAELACAAEDGKIDKKAAKRAFSEDSSIDIALFGRMLADDASLNVDAACQVAHALSTHAAENEFDYFTAVDDEKHDAEEEDAGAGMIGTVEFSSATLYRYATINVGQLAQNLGTNGAAVDAVEAFASAFVRSMPTGKQNTFANRTLPELVYVTVRSDQPISLVGAFETAVRGTSGYVTASVEKLAQYAAKVADVYGVAPEAQLVAGMAADGMHGLGETVPFPALLAALREAVEQRFPEES</sequence>
<dbReference type="OrthoDB" id="5291250at2"/>